<dbReference type="OrthoDB" id="871140at2"/>
<evidence type="ECO:0000256" key="4">
    <source>
        <dbReference type="ARBA" id="ARBA00022692"/>
    </source>
</evidence>
<evidence type="ECO:0000313" key="9">
    <source>
        <dbReference type="EMBL" id="OBX81067.1"/>
    </source>
</evidence>
<feature type="transmembrane region" description="Helical" evidence="7">
    <location>
        <begin position="192"/>
        <end position="211"/>
    </location>
</feature>
<name>A0A1B8QDS6_9GAMM</name>
<evidence type="ECO:0000256" key="2">
    <source>
        <dbReference type="ARBA" id="ARBA00022475"/>
    </source>
</evidence>
<keyword evidence="5 7" id="KW-1133">Transmembrane helix</keyword>
<reference evidence="10 13" key="3">
    <citation type="submission" date="2018-06" db="EMBL/GenBank/DDBJ databases">
        <authorList>
            <consortium name="Pathogen Informatics"/>
            <person name="Doyle S."/>
        </authorList>
    </citation>
    <scope>NUCLEOTIDE SEQUENCE [LARGE SCALE GENOMIC DNA]</scope>
    <source>
        <strain evidence="10 13">NCTC11091</strain>
    </source>
</reference>
<dbReference type="GO" id="GO:0008961">
    <property type="term" value="F:phosphatidylglycerol-prolipoprotein diacylglyceryl transferase activity"/>
    <property type="evidence" value="ECO:0007669"/>
    <property type="project" value="InterPro"/>
</dbReference>
<keyword evidence="6 7" id="KW-0472">Membrane</keyword>
<feature type="transmembrane region" description="Helical" evidence="7">
    <location>
        <begin position="120"/>
        <end position="142"/>
    </location>
</feature>
<evidence type="ECO:0000313" key="11">
    <source>
        <dbReference type="Proteomes" id="UP000092508"/>
    </source>
</evidence>
<evidence type="ECO:0000256" key="7">
    <source>
        <dbReference type="SAM" id="Phobius"/>
    </source>
</evidence>
<dbReference type="Pfam" id="PF01790">
    <property type="entry name" value="LGT"/>
    <property type="match status" value="1"/>
</dbReference>
<evidence type="ECO:0000313" key="13">
    <source>
        <dbReference type="Proteomes" id="UP000255193"/>
    </source>
</evidence>
<evidence type="ECO:0000256" key="1">
    <source>
        <dbReference type="ARBA" id="ARBA00007150"/>
    </source>
</evidence>
<evidence type="ECO:0000256" key="5">
    <source>
        <dbReference type="ARBA" id="ARBA00022989"/>
    </source>
</evidence>
<evidence type="ECO:0000256" key="3">
    <source>
        <dbReference type="ARBA" id="ARBA00022679"/>
    </source>
</evidence>
<reference evidence="9 11" key="2">
    <citation type="submission" date="2016-06" db="EMBL/GenBank/DDBJ databases">
        <title>Draft genome of Moraxella atlantae CCUG 66109.</title>
        <authorList>
            <person name="Salva-Serra F."/>
            <person name="Engstrom-Jakobsson H."/>
            <person name="Thorell K."/>
            <person name="Gonzales-Siles L."/>
            <person name="Karlsson R."/>
            <person name="Boulund F."/>
            <person name="Engstrand L."/>
            <person name="Kristiansson E."/>
            <person name="Moore E."/>
        </authorList>
    </citation>
    <scope>NUCLEOTIDE SEQUENCE [LARGE SCALE GENOMIC DNA]</scope>
    <source>
        <strain evidence="9 11">CCUG 66109</strain>
    </source>
</reference>
<sequence length="259" mass="28816">MIVLSSHCAHVVHFIFEWLGVLVGVRLYSYIKRRHWFVSADAPVTTDFFTLSNLVVVIGCLLGAGIGNKLLFVLEVPQAWALHGVWSLAYGQTIVGGLIGAWIGIELAKRLVSVRYSTGDAFVVPFCVGLCIGRIGCFLAGLHDGTYGVATSLPWGVDFGDGVRRHPTQIYDMLWCIAMLIIVRHAYPRWRAVSGLTFKVMMAGYLIWRLLVDGIKPVPYAYAFGWSAIQWACALVLMVYLPLLWHDVRRLPSLAANKH</sequence>
<keyword evidence="12" id="KW-1185">Reference proteome</keyword>
<dbReference type="EMBL" id="UGQA01000001">
    <property type="protein sequence ID" value="STY95892.1"/>
    <property type="molecule type" value="Genomic_DNA"/>
</dbReference>
<dbReference type="Proteomes" id="UP000092508">
    <property type="component" value="Unassembled WGS sequence"/>
</dbReference>
<feature type="transmembrane region" description="Helical" evidence="7">
    <location>
        <begin position="48"/>
        <end position="67"/>
    </location>
</feature>
<dbReference type="PANTHER" id="PTHR30589:SF0">
    <property type="entry name" value="PHOSPHATIDYLGLYCEROL--PROLIPOPROTEIN DIACYLGLYCERYL TRANSFERASE"/>
    <property type="match status" value="1"/>
</dbReference>
<dbReference type="STRING" id="34059.A9308_02020"/>
<dbReference type="EMBL" id="LZNA01000039">
    <property type="protein sequence ID" value="OBX79807.1"/>
    <property type="molecule type" value="Genomic_DNA"/>
</dbReference>
<feature type="transmembrane region" description="Helical" evidence="7">
    <location>
        <begin position="12"/>
        <end position="28"/>
    </location>
</feature>
<keyword evidence="4 7" id="KW-0812">Transmembrane</keyword>
<dbReference type="Proteomes" id="UP000092616">
    <property type="component" value="Unassembled WGS sequence"/>
</dbReference>
<dbReference type="GO" id="GO:0005886">
    <property type="term" value="C:plasma membrane"/>
    <property type="evidence" value="ECO:0007669"/>
    <property type="project" value="InterPro"/>
</dbReference>
<dbReference type="AlphaFoldDB" id="A0A1B8QDS6"/>
<keyword evidence="10" id="KW-0449">Lipoprotein</keyword>
<keyword evidence="3 10" id="KW-0808">Transferase</keyword>
<dbReference type="PANTHER" id="PTHR30589">
    <property type="entry name" value="PROLIPOPROTEIN DIACYLGLYCERYL TRANSFERASE"/>
    <property type="match status" value="1"/>
</dbReference>
<evidence type="ECO:0000313" key="12">
    <source>
        <dbReference type="Proteomes" id="UP000092616"/>
    </source>
</evidence>
<evidence type="ECO:0000313" key="8">
    <source>
        <dbReference type="EMBL" id="OBX79807.1"/>
    </source>
</evidence>
<accession>A0A1B8QDS6</accession>
<reference evidence="8 12" key="1">
    <citation type="submission" date="2016-06" db="EMBL/GenBank/DDBJ databases">
        <title>Draft genome of Moraxella atlantae CCUG 59586.</title>
        <authorList>
            <person name="Salva-Serra F."/>
            <person name="Engstrom-Jakobsson H."/>
            <person name="Thorell K."/>
            <person name="Gonzales-Siles L."/>
            <person name="Karlsson R."/>
            <person name="Boulund F."/>
            <person name="Engstrand L."/>
            <person name="Kristiansson E."/>
            <person name="Moore E."/>
        </authorList>
    </citation>
    <scope>NUCLEOTIDE SEQUENCE [LARGE SCALE GENOMIC DNA]</scope>
    <source>
        <strain evidence="8 12">CCUG 59586</strain>
    </source>
</reference>
<proteinExistence type="inferred from homology"/>
<dbReference type="InterPro" id="IPR001640">
    <property type="entry name" value="Lgt"/>
</dbReference>
<feature type="transmembrane region" description="Helical" evidence="7">
    <location>
        <begin position="170"/>
        <end position="187"/>
    </location>
</feature>
<evidence type="ECO:0000313" key="10">
    <source>
        <dbReference type="EMBL" id="STY95892.1"/>
    </source>
</evidence>
<evidence type="ECO:0000256" key="6">
    <source>
        <dbReference type="ARBA" id="ARBA00023136"/>
    </source>
</evidence>
<gene>
    <name evidence="8" type="ORF">A9306_08150</name>
    <name evidence="9" type="ORF">A9308_02020</name>
    <name evidence="10" type="ORF">NCTC11091_01696</name>
</gene>
<organism evidence="8 12">
    <name type="scientific">Faucicola atlantae</name>
    <dbReference type="NCBI Taxonomy" id="34059"/>
    <lineage>
        <taxon>Bacteria</taxon>
        <taxon>Pseudomonadati</taxon>
        <taxon>Pseudomonadota</taxon>
        <taxon>Gammaproteobacteria</taxon>
        <taxon>Moraxellales</taxon>
        <taxon>Moraxellaceae</taxon>
        <taxon>Faucicola</taxon>
    </lineage>
</organism>
<dbReference type="GO" id="GO:0042158">
    <property type="term" value="P:lipoprotein biosynthetic process"/>
    <property type="evidence" value="ECO:0007669"/>
    <property type="project" value="InterPro"/>
</dbReference>
<dbReference type="RefSeq" id="WP_067234176.1">
    <property type="nucleotide sequence ID" value="NZ_CP171125.1"/>
</dbReference>
<feature type="transmembrane region" description="Helical" evidence="7">
    <location>
        <begin position="223"/>
        <end position="245"/>
    </location>
</feature>
<keyword evidence="2" id="KW-1003">Cell membrane</keyword>
<comment type="similarity">
    <text evidence="1">Belongs to the Lgt family.</text>
</comment>
<feature type="transmembrane region" description="Helical" evidence="7">
    <location>
        <begin position="87"/>
        <end position="108"/>
    </location>
</feature>
<dbReference type="EMBL" id="LZMZ01000002">
    <property type="protein sequence ID" value="OBX81067.1"/>
    <property type="molecule type" value="Genomic_DNA"/>
</dbReference>
<dbReference type="Proteomes" id="UP000255193">
    <property type="component" value="Unassembled WGS sequence"/>
</dbReference>
<protein>
    <submittedName>
        <fullName evidence="10">Prolipoprotein diacylglyceryl transferase</fullName>
    </submittedName>
</protein>